<dbReference type="Proteomes" id="UP000085678">
    <property type="component" value="Unplaced"/>
</dbReference>
<evidence type="ECO:0000313" key="2">
    <source>
        <dbReference type="Proteomes" id="UP000085678"/>
    </source>
</evidence>
<keyword evidence="2" id="KW-1185">Reference proteome</keyword>
<feature type="signal peptide" evidence="1">
    <location>
        <begin position="1"/>
        <end position="21"/>
    </location>
</feature>
<dbReference type="RefSeq" id="XP_013379329.1">
    <property type="nucleotide sequence ID" value="XM_013523875.1"/>
</dbReference>
<dbReference type="GeneID" id="106150860"/>
<dbReference type="InParanoid" id="A0A1S3H2G0"/>
<dbReference type="AlphaFoldDB" id="A0A1S3H2G0"/>
<dbReference type="KEGG" id="lak:106150860"/>
<evidence type="ECO:0000256" key="1">
    <source>
        <dbReference type="SAM" id="SignalP"/>
    </source>
</evidence>
<evidence type="ECO:0000313" key="3">
    <source>
        <dbReference type="RefSeq" id="XP_013379329.1"/>
    </source>
</evidence>
<reference evidence="3" key="1">
    <citation type="submission" date="2025-08" db="UniProtKB">
        <authorList>
            <consortium name="RefSeq"/>
        </authorList>
    </citation>
    <scope>IDENTIFICATION</scope>
    <source>
        <tissue evidence="3">Gonads</tissue>
    </source>
</reference>
<accession>A0A1S3H2G0</accession>
<protein>
    <submittedName>
        <fullName evidence="3">Uncharacterized protein LOC106150860</fullName>
    </submittedName>
</protein>
<keyword evidence="1" id="KW-0732">Signal</keyword>
<organism evidence="2 3">
    <name type="scientific">Lingula anatina</name>
    <name type="common">Brachiopod</name>
    <name type="synonym">Lingula unguis</name>
    <dbReference type="NCBI Taxonomy" id="7574"/>
    <lineage>
        <taxon>Eukaryota</taxon>
        <taxon>Metazoa</taxon>
        <taxon>Spiralia</taxon>
        <taxon>Lophotrochozoa</taxon>
        <taxon>Brachiopoda</taxon>
        <taxon>Linguliformea</taxon>
        <taxon>Lingulata</taxon>
        <taxon>Lingulida</taxon>
        <taxon>Linguloidea</taxon>
        <taxon>Lingulidae</taxon>
        <taxon>Lingula</taxon>
    </lineage>
</organism>
<name>A0A1S3H2G0_LINAN</name>
<sequence length="171" mass="18338">MATMKCIVFVVIVLSVYLIEGGAGGSKARIENEKARGRRARKILASAEEVIEAVSKLTNDSSSSEGKPVKDLLAEAKNVHNKLRKSMKSIGKFLKQRPMVGMLKVIKTLSETVGNASSTNAVLDLLIGWSGPLSREGSCVSMTTSMLSDLEGKSVLVVKQLKTEGGKRLSM</sequence>
<proteinExistence type="predicted"/>
<gene>
    <name evidence="3" type="primary">LOC106150860</name>
</gene>
<feature type="chain" id="PRO_5010178796" evidence="1">
    <location>
        <begin position="22"/>
        <end position="171"/>
    </location>
</feature>